<sequence length="56" mass="5891">MGDLPGLQTDTTFREAASTTPLHYGGEEKDPPGGVQGLPPAKRLIHPGAYPHAIIL</sequence>
<feature type="region of interest" description="Disordered" evidence="1">
    <location>
        <begin position="1"/>
        <end position="43"/>
    </location>
</feature>
<organism evidence="2">
    <name type="scientific">hydrocarbon metagenome</name>
    <dbReference type="NCBI Taxonomy" id="938273"/>
    <lineage>
        <taxon>unclassified sequences</taxon>
        <taxon>metagenomes</taxon>
        <taxon>ecological metagenomes</taxon>
    </lineage>
</organism>
<name>A0A0W8F078_9ZZZZ</name>
<dbReference type="AlphaFoldDB" id="A0A0W8F078"/>
<dbReference type="EMBL" id="LNQE01001679">
    <property type="protein sequence ID" value="KUG14280.1"/>
    <property type="molecule type" value="Genomic_DNA"/>
</dbReference>
<protein>
    <submittedName>
        <fullName evidence="2">Uncharacterized protein</fullName>
    </submittedName>
</protein>
<evidence type="ECO:0000313" key="2">
    <source>
        <dbReference type="EMBL" id="KUG14280.1"/>
    </source>
</evidence>
<accession>A0A0W8F078</accession>
<gene>
    <name evidence="2" type="ORF">ASZ90_016094</name>
</gene>
<evidence type="ECO:0000256" key="1">
    <source>
        <dbReference type="SAM" id="MobiDB-lite"/>
    </source>
</evidence>
<proteinExistence type="predicted"/>
<comment type="caution">
    <text evidence="2">The sequence shown here is derived from an EMBL/GenBank/DDBJ whole genome shotgun (WGS) entry which is preliminary data.</text>
</comment>
<reference evidence="2" key="1">
    <citation type="journal article" date="2015" name="Proc. Natl. Acad. Sci. U.S.A.">
        <title>Networks of energetic and metabolic interactions define dynamics in microbial communities.</title>
        <authorList>
            <person name="Embree M."/>
            <person name="Liu J.K."/>
            <person name="Al-Bassam M.M."/>
            <person name="Zengler K."/>
        </authorList>
    </citation>
    <scope>NUCLEOTIDE SEQUENCE</scope>
</reference>